<dbReference type="Gene3D" id="3.40.50.1820">
    <property type="entry name" value="alpha/beta hydrolase"/>
    <property type="match status" value="1"/>
</dbReference>
<accession>A0A2N1PI77</accession>
<evidence type="ECO:0000256" key="1">
    <source>
        <dbReference type="SAM" id="Phobius"/>
    </source>
</evidence>
<gene>
    <name evidence="2" type="ORF">CVV64_20585</name>
</gene>
<dbReference type="Proteomes" id="UP000233256">
    <property type="component" value="Unassembled WGS sequence"/>
</dbReference>
<evidence type="ECO:0000313" key="2">
    <source>
        <dbReference type="EMBL" id="PKK88020.1"/>
    </source>
</evidence>
<dbReference type="InterPro" id="IPR029058">
    <property type="entry name" value="AB_hydrolase_fold"/>
</dbReference>
<keyword evidence="1" id="KW-1133">Transmembrane helix</keyword>
<keyword evidence="1" id="KW-0472">Membrane</keyword>
<dbReference type="AlphaFoldDB" id="A0A2N1PI77"/>
<comment type="caution">
    <text evidence="2">The sequence shown here is derived from an EMBL/GenBank/DDBJ whole genome shotgun (WGS) entry which is preliminary data.</text>
</comment>
<evidence type="ECO:0000313" key="3">
    <source>
        <dbReference type="Proteomes" id="UP000233256"/>
    </source>
</evidence>
<proteinExistence type="predicted"/>
<dbReference type="EMBL" id="PGXC01000074">
    <property type="protein sequence ID" value="PKK88020.1"/>
    <property type="molecule type" value="Genomic_DNA"/>
</dbReference>
<keyword evidence="1" id="KW-0812">Transmembrane</keyword>
<sequence>MGKVFSGKIIILITACFLICLSAVIYFYQQYDLFMTPPKSRLASDAYYPQMPPDTRHHYLNLPIDHFNHLKGSWRGFYCLSPSFGIDNSTSVNFSEVVFFLTDGQMELVSPGMDFDFFDRELKGFPYVVMGHRGHSPALFPEVYTKNGALNISLAKQLYGSGQVVEDIEAVRRDMISRGLLQADGKIMVMGASGAGFLVQQYLSKYGEHVSRAVILVSGAPDIALKKGIVNNHDFQDFNAEGCDLLKKVIEKRGYDRAELCWMLYQIAREYPDPRRKQNDVLKLMLSGTFSDYFRALKYRFNPKFNLALIREIFRSPASDCVKIRWYELVSEDLKKYISEKSSGMGRINLLLEASEILLGDFITDSGSADSGTADTRSVDSGLSHSGLFQINRKSFNGEVLVISGTADVVFSPEIGRLIADAYPNSRFVTVDDGHRMHLNRKAQLEMREEFFHKGLSSLR</sequence>
<organism evidence="2 3">
    <name type="scientific">Candidatus Wallbacteria bacterium HGW-Wallbacteria-1</name>
    <dbReference type="NCBI Taxonomy" id="2013854"/>
    <lineage>
        <taxon>Bacteria</taxon>
        <taxon>Candidatus Walliibacteriota</taxon>
    </lineage>
</organism>
<name>A0A2N1PI77_9BACT</name>
<protein>
    <recommendedName>
        <fullName evidence="4">AB hydrolase-1 domain-containing protein</fullName>
    </recommendedName>
</protein>
<evidence type="ECO:0008006" key="4">
    <source>
        <dbReference type="Google" id="ProtNLM"/>
    </source>
</evidence>
<reference evidence="2 3" key="1">
    <citation type="journal article" date="2017" name="ISME J.">
        <title>Potential for microbial H2 and metal transformations associated with novel bacteria and archaea in deep terrestrial subsurface sediments.</title>
        <authorList>
            <person name="Hernsdorf A.W."/>
            <person name="Amano Y."/>
            <person name="Miyakawa K."/>
            <person name="Ise K."/>
            <person name="Suzuki Y."/>
            <person name="Anantharaman K."/>
            <person name="Probst A."/>
            <person name="Burstein D."/>
            <person name="Thomas B.C."/>
            <person name="Banfield J.F."/>
        </authorList>
    </citation>
    <scope>NUCLEOTIDE SEQUENCE [LARGE SCALE GENOMIC DNA]</scope>
    <source>
        <strain evidence="2">HGW-Wallbacteria-1</strain>
    </source>
</reference>
<dbReference type="SUPFAM" id="SSF53474">
    <property type="entry name" value="alpha/beta-Hydrolases"/>
    <property type="match status" value="1"/>
</dbReference>
<feature type="transmembrane region" description="Helical" evidence="1">
    <location>
        <begin position="9"/>
        <end position="28"/>
    </location>
</feature>